<proteinExistence type="predicted"/>
<reference evidence="2 3" key="1">
    <citation type="submission" date="2022-10" db="EMBL/GenBank/DDBJ databases">
        <title>Aestuariibacter sp. AA17 isolated from Montipora capitata coral fragment.</title>
        <authorList>
            <person name="Emsley S.A."/>
            <person name="Pfannmuller K.M."/>
            <person name="Loughran R.M."/>
            <person name="Shlafstein M."/>
            <person name="Papke E."/>
            <person name="Saw J.H."/>
            <person name="Ushijima B."/>
            <person name="Videau P."/>
        </authorList>
    </citation>
    <scope>NUCLEOTIDE SEQUENCE [LARGE SCALE GENOMIC DNA]</scope>
    <source>
        <strain evidence="2 3">AA17</strain>
    </source>
</reference>
<keyword evidence="3" id="KW-1185">Reference proteome</keyword>
<feature type="chain" id="PRO_5047059849" evidence="1">
    <location>
        <begin position="19"/>
        <end position="244"/>
    </location>
</feature>
<keyword evidence="1" id="KW-0732">Signal</keyword>
<dbReference type="Pfam" id="PF04338">
    <property type="entry name" value="DUF481"/>
    <property type="match status" value="1"/>
</dbReference>
<comment type="caution">
    <text evidence="2">The sequence shown here is derived from an EMBL/GenBank/DDBJ whole genome shotgun (WGS) entry which is preliminary data.</text>
</comment>
<accession>A0ABT3A6L5</accession>
<name>A0ABT3A6L5_9ALTE</name>
<dbReference type="RefSeq" id="WP_263711548.1">
    <property type="nucleotide sequence ID" value="NZ_JAOWKX010000003.1"/>
</dbReference>
<evidence type="ECO:0000313" key="2">
    <source>
        <dbReference type="EMBL" id="MCV2884321.1"/>
    </source>
</evidence>
<gene>
    <name evidence="2" type="ORF">OE749_06405</name>
</gene>
<dbReference type="InterPro" id="IPR007433">
    <property type="entry name" value="DUF481"/>
</dbReference>
<organism evidence="2 3">
    <name type="scientific">Fluctibacter corallii</name>
    <dbReference type="NCBI Taxonomy" id="2984329"/>
    <lineage>
        <taxon>Bacteria</taxon>
        <taxon>Pseudomonadati</taxon>
        <taxon>Pseudomonadota</taxon>
        <taxon>Gammaproteobacteria</taxon>
        <taxon>Alteromonadales</taxon>
        <taxon>Alteromonadaceae</taxon>
        <taxon>Fluctibacter</taxon>
    </lineage>
</organism>
<feature type="signal peptide" evidence="1">
    <location>
        <begin position="1"/>
        <end position="18"/>
    </location>
</feature>
<sequence>MKYILGIPLLFTALLAEAQDASPLFEMEGEFGLIVTTGNTDTTSVKAKLSAHHELDSFSNDYIVEGLYKEDEVENDDGTEQSETTAQKYFVSAQLNYKLEDPNQRIFGFGSYEDDRFSGFDYQSTVAIGWSEKLWDTETSKFEYSIGPGYSYDKQENGETVKGVIVRGALDYRWNISETAVFKQLISTEVGSDNVKSKSETSVSAKLYEDISMKVALTLNHNSDVPEERENLDTQTSVTLVYTF</sequence>
<dbReference type="Proteomes" id="UP001652504">
    <property type="component" value="Unassembled WGS sequence"/>
</dbReference>
<evidence type="ECO:0000256" key="1">
    <source>
        <dbReference type="SAM" id="SignalP"/>
    </source>
</evidence>
<evidence type="ECO:0000313" key="3">
    <source>
        <dbReference type="Proteomes" id="UP001652504"/>
    </source>
</evidence>
<dbReference type="EMBL" id="JAOWKX010000003">
    <property type="protein sequence ID" value="MCV2884321.1"/>
    <property type="molecule type" value="Genomic_DNA"/>
</dbReference>
<protein>
    <submittedName>
        <fullName evidence="2">DUF481 domain-containing protein</fullName>
    </submittedName>
</protein>